<dbReference type="GO" id="GO:0016491">
    <property type="term" value="F:oxidoreductase activity"/>
    <property type="evidence" value="ECO:0007669"/>
    <property type="project" value="UniProtKB-KW"/>
</dbReference>
<dbReference type="InterPro" id="IPR051169">
    <property type="entry name" value="NADH-Q_oxidoreductase"/>
</dbReference>
<keyword evidence="8" id="KW-1185">Reference proteome</keyword>
<dbReference type="PANTHER" id="PTHR42913:SF9">
    <property type="entry name" value="SLR1591 PROTEIN"/>
    <property type="match status" value="1"/>
</dbReference>
<sequence>MNDSTAPTTPPLPSGERLPVPVRPPGAPHQVVIVGGGAGGLELATRLGDTLGQRGRVAVTLVDRARTHVWKPKLHEIAAGSMNMDAHELDYLAQAHWHHFEYRTGQMVGLDRTRREVLLAPLVDDEGQRVIDARRVPYDTLVMAVGSLTNDFGTPGVAEHAIKLETAADARRFNQRLINAALRAHSRADHDTDGDGVSDTPRHLRVAIIGAGATGVELAAELHHTLRELVSYGLQRIQVDRDLRIDLIEAADRILPGLPPRLSTAAEELLRNLGVQVHTSARVAAVEPQSVVLADGRRIDADLIVWAAGVQAPAFLAELDGLETNRIHQLVVNATLQTTRDNHVFALGDCAACPWLGTDKLVPPRAQAAHQQASFMLGQLRRRLAGEPLREFRYRDFGSLVSLGDYSTVGSLMGALVGGNMVFEGLFAKLMYKSLYKQHELALHGWPKVALDTIARAITRRTEPHVKLH</sequence>
<accession>A0ABW4KXT2</accession>
<keyword evidence="4 7" id="KW-0560">Oxidoreductase</keyword>
<feature type="domain" description="FAD/NAD(P)-binding" evidence="6">
    <location>
        <begin position="30"/>
        <end position="373"/>
    </location>
</feature>
<name>A0ABW4KXT2_9BURK</name>
<comment type="caution">
    <text evidence="7">The sequence shown here is derived from an EMBL/GenBank/DDBJ whole genome shotgun (WGS) entry which is preliminary data.</text>
</comment>
<dbReference type="PRINTS" id="PR00368">
    <property type="entry name" value="FADPNR"/>
</dbReference>
<evidence type="ECO:0000256" key="2">
    <source>
        <dbReference type="ARBA" id="ARBA00022630"/>
    </source>
</evidence>
<evidence type="ECO:0000313" key="7">
    <source>
        <dbReference type="EMBL" id="MFD1711133.1"/>
    </source>
</evidence>
<keyword evidence="2" id="KW-0285">Flavoprotein</keyword>
<dbReference type="SUPFAM" id="SSF51905">
    <property type="entry name" value="FAD/NAD(P)-binding domain"/>
    <property type="match status" value="1"/>
</dbReference>
<dbReference type="InterPro" id="IPR036188">
    <property type="entry name" value="FAD/NAD-bd_sf"/>
</dbReference>
<dbReference type="EMBL" id="JBHUEJ010000020">
    <property type="protein sequence ID" value="MFD1711133.1"/>
    <property type="molecule type" value="Genomic_DNA"/>
</dbReference>
<gene>
    <name evidence="7" type="ORF">ACFSF0_10975</name>
</gene>
<evidence type="ECO:0000256" key="5">
    <source>
        <dbReference type="SAM" id="MobiDB-lite"/>
    </source>
</evidence>
<evidence type="ECO:0000256" key="3">
    <source>
        <dbReference type="ARBA" id="ARBA00022827"/>
    </source>
</evidence>
<protein>
    <submittedName>
        <fullName evidence="7">NAD(P)/FAD-dependent oxidoreductase</fullName>
        <ecNumber evidence="7">1.6.5.-</ecNumber>
    </submittedName>
</protein>
<dbReference type="PANTHER" id="PTHR42913">
    <property type="entry name" value="APOPTOSIS-INDUCING FACTOR 1"/>
    <property type="match status" value="1"/>
</dbReference>
<evidence type="ECO:0000256" key="4">
    <source>
        <dbReference type="ARBA" id="ARBA00023002"/>
    </source>
</evidence>
<feature type="region of interest" description="Disordered" evidence="5">
    <location>
        <begin position="1"/>
        <end position="27"/>
    </location>
</feature>
<dbReference type="RefSeq" id="WP_147914844.1">
    <property type="nucleotide sequence ID" value="NZ_JBHUEJ010000020.1"/>
</dbReference>
<keyword evidence="3" id="KW-0274">FAD</keyword>
<dbReference type="InterPro" id="IPR023753">
    <property type="entry name" value="FAD/NAD-binding_dom"/>
</dbReference>
<evidence type="ECO:0000256" key="1">
    <source>
        <dbReference type="ARBA" id="ARBA00001974"/>
    </source>
</evidence>
<dbReference type="Gene3D" id="3.50.50.100">
    <property type="match status" value="1"/>
</dbReference>
<evidence type="ECO:0000313" key="8">
    <source>
        <dbReference type="Proteomes" id="UP001597304"/>
    </source>
</evidence>
<reference evidence="8" key="1">
    <citation type="journal article" date="2019" name="Int. J. Syst. Evol. Microbiol.">
        <title>The Global Catalogue of Microorganisms (GCM) 10K type strain sequencing project: providing services to taxonomists for standard genome sequencing and annotation.</title>
        <authorList>
            <consortium name="The Broad Institute Genomics Platform"/>
            <consortium name="The Broad Institute Genome Sequencing Center for Infectious Disease"/>
            <person name="Wu L."/>
            <person name="Ma J."/>
        </authorList>
    </citation>
    <scope>NUCLEOTIDE SEQUENCE [LARGE SCALE GENOMIC DNA]</scope>
    <source>
        <strain evidence="8">LMG 29247</strain>
    </source>
</reference>
<proteinExistence type="predicted"/>
<dbReference type="Pfam" id="PF07992">
    <property type="entry name" value="Pyr_redox_2"/>
    <property type="match status" value="1"/>
</dbReference>
<evidence type="ECO:0000259" key="6">
    <source>
        <dbReference type="Pfam" id="PF07992"/>
    </source>
</evidence>
<dbReference type="EC" id="1.6.5.-" evidence="7"/>
<organism evidence="7 8">
    <name type="scientific">Ottowia flava</name>
    <dbReference type="NCBI Taxonomy" id="2675430"/>
    <lineage>
        <taxon>Bacteria</taxon>
        <taxon>Pseudomonadati</taxon>
        <taxon>Pseudomonadota</taxon>
        <taxon>Betaproteobacteria</taxon>
        <taxon>Burkholderiales</taxon>
        <taxon>Comamonadaceae</taxon>
        <taxon>Ottowia</taxon>
    </lineage>
</organism>
<comment type="cofactor">
    <cofactor evidence="1">
        <name>FAD</name>
        <dbReference type="ChEBI" id="CHEBI:57692"/>
    </cofactor>
</comment>
<dbReference type="PRINTS" id="PR00411">
    <property type="entry name" value="PNDRDTASEI"/>
</dbReference>
<dbReference type="Proteomes" id="UP001597304">
    <property type="component" value="Unassembled WGS sequence"/>
</dbReference>